<feature type="transmembrane region" description="Helical" evidence="6">
    <location>
        <begin position="208"/>
        <end position="228"/>
    </location>
</feature>
<dbReference type="Proteomes" id="UP001631949">
    <property type="component" value="Unassembled WGS sequence"/>
</dbReference>
<sequence length="229" mass="25648">MAQTVKDFFNPNPISKLCGTVLISFTVLHPIGFFGWGVAGWLALFFWLNGYRLDAVKVPAYFSVLYFLPGFDWVMALPSGIKMFVALLLVAKMFYLPFVAGKFLIKSSDVGHILSAMDKCRVPAAFSIPVAVMFRFFPSFKEDHRHIRQAMKIRGISLRHPLRYAEYVTVPLLVISSTLADDIAMAAETRGIARPGVKTRYREVSSKGIDVIFLAGVMGLVIGGWLWFK</sequence>
<dbReference type="RefSeq" id="WP_408977476.1">
    <property type="nucleotide sequence ID" value="NZ_JBJUVG010000007.1"/>
</dbReference>
<keyword evidence="8" id="KW-1185">Reference proteome</keyword>
<dbReference type="PANTHER" id="PTHR34857">
    <property type="entry name" value="SLL0384 PROTEIN"/>
    <property type="match status" value="1"/>
</dbReference>
<keyword evidence="2" id="KW-1003">Cell membrane</keyword>
<organism evidence="7 8">
    <name type="scientific">Peptococcus simiae</name>
    <dbReference type="NCBI Taxonomy" id="1643805"/>
    <lineage>
        <taxon>Bacteria</taxon>
        <taxon>Bacillati</taxon>
        <taxon>Bacillota</taxon>
        <taxon>Clostridia</taxon>
        <taxon>Eubacteriales</taxon>
        <taxon>Peptococcaceae</taxon>
        <taxon>Peptococcus</taxon>
    </lineage>
</organism>
<feature type="transmembrane region" description="Helical" evidence="6">
    <location>
        <begin position="60"/>
        <end position="77"/>
    </location>
</feature>
<dbReference type="InterPro" id="IPR003339">
    <property type="entry name" value="ABC/ECF_trnsptr_transmembrane"/>
</dbReference>
<reference evidence="7 8" key="1">
    <citation type="journal article" date="2016" name="Int. J. Syst. Evol. Microbiol.">
        <title>Peptococcus simiae sp. nov., isolated from rhesus macaque faeces and emended description of the genus Peptococcus.</title>
        <authorList>
            <person name="Shkoporov A.N."/>
            <person name="Efimov B.A."/>
            <person name="Kondova I."/>
            <person name="Ouwerling B."/>
            <person name="Chaplin A.V."/>
            <person name="Shcherbakova V.A."/>
            <person name="Langermans J.A.M."/>
        </authorList>
    </citation>
    <scope>NUCLEOTIDE SEQUENCE [LARGE SCALE GENOMIC DNA]</scope>
    <source>
        <strain evidence="7 8">M108</strain>
    </source>
</reference>
<evidence type="ECO:0000256" key="5">
    <source>
        <dbReference type="ARBA" id="ARBA00023136"/>
    </source>
</evidence>
<evidence type="ECO:0000256" key="1">
    <source>
        <dbReference type="ARBA" id="ARBA00004141"/>
    </source>
</evidence>
<name>A0ABW9GZ16_9FIRM</name>
<dbReference type="Pfam" id="PF02361">
    <property type="entry name" value="CbiQ"/>
    <property type="match status" value="1"/>
</dbReference>
<dbReference type="PANTHER" id="PTHR34857:SF2">
    <property type="entry name" value="SLL0384 PROTEIN"/>
    <property type="match status" value="1"/>
</dbReference>
<feature type="transmembrane region" description="Helical" evidence="6">
    <location>
        <begin position="20"/>
        <end position="48"/>
    </location>
</feature>
<comment type="caution">
    <text evidence="7">The sequence shown here is derived from an EMBL/GenBank/DDBJ whole genome shotgun (WGS) entry which is preliminary data.</text>
</comment>
<evidence type="ECO:0000256" key="3">
    <source>
        <dbReference type="ARBA" id="ARBA00022692"/>
    </source>
</evidence>
<evidence type="ECO:0000313" key="8">
    <source>
        <dbReference type="Proteomes" id="UP001631949"/>
    </source>
</evidence>
<dbReference type="CDD" id="cd16914">
    <property type="entry name" value="EcfT"/>
    <property type="match status" value="1"/>
</dbReference>
<evidence type="ECO:0000256" key="6">
    <source>
        <dbReference type="SAM" id="Phobius"/>
    </source>
</evidence>
<evidence type="ECO:0000313" key="7">
    <source>
        <dbReference type="EMBL" id="MFM9413862.1"/>
    </source>
</evidence>
<keyword evidence="3 6" id="KW-0812">Transmembrane</keyword>
<evidence type="ECO:0000256" key="4">
    <source>
        <dbReference type="ARBA" id="ARBA00022989"/>
    </source>
</evidence>
<comment type="subcellular location">
    <subcellularLocation>
        <location evidence="1">Membrane</location>
        <topology evidence="1">Multi-pass membrane protein</topology>
    </subcellularLocation>
</comment>
<feature type="transmembrane region" description="Helical" evidence="6">
    <location>
        <begin position="83"/>
        <end position="105"/>
    </location>
</feature>
<dbReference type="EMBL" id="JBJUVG010000007">
    <property type="protein sequence ID" value="MFM9413862.1"/>
    <property type="molecule type" value="Genomic_DNA"/>
</dbReference>
<keyword evidence="4 6" id="KW-1133">Transmembrane helix</keyword>
<dbReference type="InterPro" id="IPR051611">
    <property type="entry name" value="ECF_transporter_component"/>
</dbReference>
<accession>A0ABW9GZ16</accession>
<gene>
    <name evidence="7" type="ORF">ACKQTC_05745</name>
</gene>
<proteinExistence type="predicted"/>
<keyword evidence="5 6" id="KW-0472">Membrane</keyword>
<protein>
    <submittedName>
        <fullName evidence="7">Energy-coupling factor transporter transmembrane component T family protein</fullName>
    </submittedName>
</protein>
<evidence type="ECO:0000256" key="2">
    <source>
        <dbReference type="ARBA" id="ARBA00022475"/>
    </source>
</evidence>